<feature type="compositionally biased region" description="Basic and acidic residues" evidence="1">
    <location>
        <begin position="50"/>
        <end position="78"/>
    </location>
</feature>
<protein>
    <submittedName>
        <fullName evidence="2">Uncharacterized protein</fullName>
    </submittedName>
</protein>
<keyword evidence="3" id="KW-1185">Reference proteome</keyword>
<feature type="compositionally biased region" description="Polar residues" evidence="1">
    <location>
        <begin position="31"/>
        <end position="45"/>
    </location>
</feature>
<evidence type="ECO:0000313" key="3">
    <source>
        <dbReference type="Proteomes" id="UP001244427"/>
    </source>
</evidence>
<proteinExistence type="predicted"/>
<accession>A0AAW8EZ69</accession>
<reference evidence="2 3" key="1">
    <citation type="submission" date="2023-07" db="EMBL/GenBank/DDBJ databases">
        <title>Comparative genomics of wheat-associated soil bacteria to identify genetic determinants of phenazine resistance.</title>
        <authorList>
            <person name="Mouncey N."/>
        </authorList>
    </citation>
    <scope>NUCLEOTIDE SEQUENCE [LARGE SCALE GENOMIC DNA]</scope>
    <source>
        <strain evidence="2 3">W4I9-1</strain>
    </source>
</reference>
<dbReference type="EMBL" id="JAUSXV010000001">
    <property type="protein sequence ID" value="MDQ0648606.1"/>
    <property type="molecule type" value="Genomic_DNA"/>
</dbReference>
<feature type="compositionally biased region" description="Low complexity" evidence="1">
    <location>
        <begin position="86"/>
        <end position="103"/>
    </location>
</feature>
<feature type="region of interest" description="Disordered" evidence="1">
    <location>
        <begin position="18"/>
        <end position="119"/>
    </location>
</feature>
<evidence type="ECO:0000313" key="2">
    <source>
        <dbReference type="EMBL" id="MDQ0648606.1"/>
    </source>
</evidence>
<comment type="caution">
    <text evidence="2">The sequence shown here is derived from an EMBL/GenBank/DDBJ whole genome shotgun (WGS) entry which is preliminary data.</text>
</comment>
<organism evidence="2 3">
    <name type="scientific">Microbacterium natoriense</name>
    <dbReference type="NCBI Taxonomy" id="284570"/>
    <lineage>
        <taxon>Bacteria</taxon>
        <taxon>Bacillati</taxon>
        <taxon>Actinomycetota</taxon>
        <taxon>Actinomycetes</taxon>
        <taxon>Micrococcales</taxon>
        <taxon>Microbacteriaceae</taxon>
        <taxon>Microbacterium</taxon>
    </lineage>
</organism>
<dbReference type="RefSeq" id="WP_307297430.1">
    <property type="nucleotide sequence ID" value="NZ_JAUSXV010000001.1"/>
</dbReference>
<dbReference type="Proteomes" id="UP001244427">
    <property type="component" value="Unassembled WGS sequence"/>
</dbReference>
<evidence type="ECO:0000256" key="1">
    <source>
        <dbReference type="SAM" id="MobiDB-lite"/>
    </source>
</evidence>
<dbReference type="AlphaFoldDB" id="A0AAW8EZ69"/>
<name>A0AAW8EZ69_9MICO</name>
<sequence length="119" mass="13680">MAEQRIDAREVRKIKTAIAQSGQKKAEARFGNSQEMQQVRRQLQKGQARAVDRHRAARHDSTPETTSKKENRMVDNTKKQQKQVPATAQQRVTQRQQAQARQNARLKDRSKNQSQGMGM</sequence>
<gene>
    <name evidence="2" type="ORF">QFZ53_002802</name>
</gene>